<dbReference type="PANTHER" id="PTHR37534">
    <property type="entry name" value="TRANSCRIPTIONAL ACTIVATOR PROTEIN UGA3"/>
    <property type="match status" value="1"/>
</dbReference>
<organism evidence="4 5">
    <name type="scientific">Aulographum hederae CBS 113979</name>
    <dbReference type="NCBI Taxonomy" id="1176131"/>
    <lineage>
        <taxon>Eukaryota</taxon>
        <taxon>Fungi</taxon>
        <taxon>Dikarya</taxon>
        <taxon>Ascomycota</taxon>
        <taxon>Pezizomycotina</taxon>
        <taxon>Dothideomycetes</taxon>
        <taxon>Pleosporomycetidae</taxon>
        <taxon>Aulographales</taxon>
        <taxon>Aulographaceae</taxon>
    </lineage>
</organism>
<evidence type="ECO:0000259" key="3">
    <source>
        <dbReference type="PROSITE" id="PS50048"/>
    </source>
</evidence>
<dbReference type="GO" id="GO:0005634">
    <property type="term" value="C:nucleus"/>
    <property type="evidence" value="ECO:0007669"/>
    <property type="project" value="TreeGrafter"/>
</dbReference>
<feature type="region of interest" description="Disordered" evidence="2">
    <location>
        <begin position="405"/>
        <end position="430"/>
    </location>
</feature>
<feature type="compositionally biased region" description="Acidic residues" evidence="2">
    <location>
        <begin position="86"/>
        <end position="102"/>
    </location>
</feature>
<dbReference type="SUPFAM" id="SSF57701">
    <property type="entry name" value="Zn2/Cys6 DNA-binding domain"/>
    <property type="match status" value="1"/>
</dbReference>
<feature type="domain" description="Zn(2)-C6 fungal-type" evidence="3">
    <location>
        <begin position="18"/>
        <end position="48"/>
    </location>
</feature>
<dbReference type="EMBL" id="ML977145">
    <property type="protein sequence ID" value="KAF1989341.1"/>
    <property type="molecule type" value="Genomic_DNA"/>
</dbReference>
<dbReference type="GO" id="GO:0008270">
    <property type="term" value="F:zinc ion binding"/>
    <property type="evidence" value="ECO:0007669"/>
    <property type="project" value="InterPro"/>
</dbReference>
<keyword evidence="1" id="KW-0539">Nucleus</keyword>
<dbReference type="AlphaFoldDB" id="A0A6G1H809"/>
<feature type="compositionally biased region" description="Low complexity" evidence="2">
    <location>
        <begin position="564"/>
        <end position="578"/>
    </location>
</feature>
<sequence length="659" mass="73107">MAQETRPSGTSQKRVRTGCLKCRKRRRKCDEGRPSCRNCVEKNFECKYALKITFVNENVRTFGVKKTTNPGGGTSSYKTISFVNENPEDDTVDVETPPEDFDEGGRGDANVAGGNPPHSPITLQHYQFYHGFDPVEQPKPQNSSLPSPQPLEGDGRHHTAAFGLLALSAPPPPLPDSIEQYAHIDEFPPEQGSQQPYDRNHIGEGVFENTIHPDTSPATVHSTVPIEETPCAPQSYPETSLYLPVNDPKLSFPSQTDTIKLLVYYRYKVAPWLDLCDLDHPFGILLPILAQRSLPIQLALLALSAKALPSSGSQHGDPRQESNDYMHLSKYLNNQQPLRDDVQSMLLQVLETVFQFISTTPSEWKRVLEQLGPLSRTNGVSREEKRMSRAIYWLSVRLDLAAGLASPDSSASSTTSTVPPPSTTEIQTPHSLDPFPATHWVEEALLFCARTANLRANQRCRSPDPTLSDPVDRWKTLWDDIITWFNSLPPSLHPIVDLSARHTNSHMASANISTASEIADPFPTILFMTNSALLIHQLYHTSLLLLLQCKPRTLILRPHHHHQQPSTSSSSSTPISITNPLSQTTSPLHHANRICGIALNNDRTECWDVTMVASLLVAARGLTQGEQQAAVVKGFERVAALTGWNVLGEVGRLREAWGW</sequence>
<name>A0A6G1H809_9PEZI</name>
<evidence type="ECO:0000313" key="4">
    <source>
        <dbReference type="EMBL" id="KAF1989341.1"/>
    </source>
</evidence>
<dbReference type="SMART" id="SM00066">
    <property type="entry name" value="GAL4"/>
    <property type="match status" value="1"/>
</dbReference>
<dbReference type="CDD" id="cd12148">
    <property type="entry name" value="fungal_TF_MHR"/>
    <property type="match status" value="1"/>
</dbReference>
<dbReference type="PANTHER" id="PTHR37534:SF4">
    <property type="entry name" value="ZN(II)2CYS6 TRANSCRIPTION FACTOR (EUROFUNG)"/>
    <property type="match status" value="1"/>
</dbReference>
<feature type="region of interest" description="Disordered" evidence="2">
    <location>
        <begin position="559"/>
        <end position="585"/>
    </location>
</feature>
<dbReference type="GO" id="GO:0045944">
    <property type="term" value="P:positive regulation of transcription by RNA polymerase II"/>
    <property type="evidence" value="ECO:0007669"/>
    <property type="project" value="TreeGrafter"/>
</dbReference>
<dbReference type="Gene3D" id="4.10.240.10">
    <property type="entry name" value="Zn(2)-C6 fungal-type DNA-binding domain"/>
    <property type="match status" value="1"/>
</dbReference>
<feature type="compositionally biased region" description="Low complexity" evidence="2">
    <location>
        <begin position="406"/>
        <end position="417"/>
    </location>
</feature>
<accession>A0A6G1H809</accession>
<evidence type="ECO:0000256" key="1">
    <source>
        <dbReference type="ARBA" id="ARBA00023242"/>
    </source>
</evidence>
<dbReference type="CDD" id="cd00067">
    <property type="entry name" value="GAL4"/>
    <property type="match status" value="1"/>
</dbReference>
<dbReference type="Proteomes" id="UP000800041">
    <property type="component" value="Unassembled WGS sequence"/>
</dbReference>
<feature type="region of interest" description="Disordered" evidence="2">
    <location>
        <begin position="85"/>
        <end position="156"/>
    </location>
</feature>
<dbReference type="PROSITE" id="PS50048">
    <property type="entry name" value="ZN2_CY6_FUNGAL_2"/>
    <property type="match status" value="1"/>
</dbReference>
<dbReference type="InterPro" id="IPR001138">
    <property type="entry name" value="Zn2Cys6_DnaBD"/>
</dbReference>
<dbReference type="GO" id="GO:0000976">
    <property type="term" value="F:transcription cis-regulatory region binding"/>
    <property type="evidence" value="ECO:0007669"/>
    <property type="project" value="TreeGrafter"/>
</dbReference>
<dbReference type="Pfam" id="PF00172">
    <property type="entry name" value="Zn_clus"/>
    <property type="match status" value="1"/>
</dbReference>
<protein>
    <recommendedName>
        <fullName evidence="3">Zn(2)-C6 fungal-type domain-containing protein</fullName>
    </recommendedName>
</protein>
<dbReference type="InterPro" id="IPR036864">
    <property type="entry name" value="Zn2-C6_fun-type_DNA-bd_sf"/>
</dbReference>
<evidence type="ECO:0000256" key="2">
    <source>
        <dbReference type="SAM" id="MobiDB-lite"/>
    </source>
</evidence>
<evidence type="ECO:0000313" key="5">
    <source>
        <dbReference type="Proteomes" id="UP000800041"/>
    </source>
</evidence>
<gene>
    <name evidence="4" type="ORF">K402DRAFT_270316</name>
</gene>
<reference evidence="4" key="1">
    <citation type="journal article" date="2020" name="Stud. Mycol.">
        <title>101 Dothideomycetes genomes: a test case for predicting lifestyles and emergence of pathogens.</title>
        <authorList>
            <person name="Haridas S."/>
            <person name="Albert R."/>
            <person name="Binder M."/>
            <person name="Bloem J."/>
            <person name="Labutti K."/>
            <person name="Salamov A."/>
            <person name="Andreopoulos B."/>
            <person name="Baker S."/>
            <person name="Barry K."/>
            <person name="Bills G."/>
            <person name="Bluhm B."/>
            <person name="Cannon C."/>
            <person name="Castanera R."/>
            <person name="Culley D."/>
            <person name="Daum C."/>
            <person name="Ezra D."/>
            <person name="Gonzalez J."/>
            <person name="Henrissat B."/>
            <person name="Kuo A."/>
            <person name="Liang C."/>
            <person name="Lipzen A."/>
            <person name="Lutzoni F."/>
            <person name="Magnuson J."/>
            <person name="Mondo S."/>
            <person name="Nolan M."/>
            <person name="Ohm R."/>
            <person name="Pangilinan J."/>
            <person name="Park H.-J."/>
            <person name="Ramirez L."/>
            <person name="Alfaro M."/>
            <person name="Sun H."/>
            <person name="Tritt A."/>
            <person name="Yoshinaga Y."/>
            <person name="Zwiers L.-H."/>
            <person name="Turgeon B."/>
            <person name="Goodwin S."/>
            <person name="Spatafora J."/>
            <person name="Crous P."/>
            <person name="Grigoriev I."/>
        </authorList>
    </citation>
    <scope>NUCLEOTIDE SEQUENCE</scope>
    <source>
        <strain evidence="4">CBS 113979</strain>
    </source>
</reference>
<dbReference type="OrthoDB" id="4475584at2759"/>
<keyword evidence="5" id="KW-1185">Reference proteome</keyword>
<dbReference type="PROSITE" id="PS00463">
    <property type="entry name" value="ZN2_CY6_FUNGAL_1"/>
    <property type="match status" value="1"/>
</dbReference>
<dbReference type="GO" id="GO:0000981">
    <property type="term" value="F:DNA-binding transcription factor activity, RNA polymerase II-specific"/>
    <property type="evidence" value="ECO:0007669"/>
    <property type="project" value="InterPro"/>
</dbReference>
<proteinExistence type="predicted"/>